<dbReference type="EMBL" id="JH159154">
    <property type="protein sequence ID" value="EGZ16861.1"/>
    <property type="molecule type" value="Genomic_DNA"/>
</dbReference>
<proteinExistence type="predicted"/>
<evidence type="ECO:0000313" key="2">
    <source>
        <dbReference type="EMBL" id="EGZ16861.1"/>
    </source>
</evidence>
<dbReference type="OMA" id="VIHVMRK"/>
<dbReference type="Proteomes" id="UP000002640">
    <property type="component" value="Unassembled WGS sequence"/>
</dbReference>
<evidence type="ECO:0000313" key="3">
    <source>
        <dbReference type="Proteomes" id="UP000002640"/>
    </source>
</evidence>
<name>G4ZCH2_PHYSP</name>
<organism evidence="2 3">
    <name type="scientific">Phytophthora sojae (strain P6497)</name>
    <name type="common">Soybean stem and root rot agent</name>
    <name type="synonym">Phytophthora megasperma f. sp. glycines</name>
    <dbReference type="NCBI Taxonomy" id="1094619"/>
    <lineage>
        <taxon>Eukaryota</taxon>
        <taxon>Sar</taxon>
        <taxon>Stramenopiles</taxon>
        <taxon>Oomycota</taxon>
        <taxon>Peronosporomycetes</taxon>
        <taxon>Peronosporales</taxon>
        <taxon>Peronosporaceae</taxon>
        <taxon>Phytophthora</taxon>
    </lineage>
</organism>
<protein>
    <submittedName>
        <fullName evidence="2">Uncharacterized protein</fullName>
    </submittedName>
</protein>
<dbReference type="InParanoid" id="G4ZCH2"/>
<sequence>MLGTSCIWRSCISHDLSTNSNLCKWHTSVQHFLEVEESLQYVPNETRMREAYLAAESGSTAEKTKRVIQTSSSLLEELSSRHLPQSIKAFFEHVVRAASNRRYQSEYVGAVGLEKFASLSDLEQSHYELQHLVDVSEEIVGTENRVTRELRQLHQLTVYPGVEDSFIQHGFFDLEELQSDIRTRDLGLLLRLSQQKLQILEHRRRDEERQVVRRLAPSTSLPAMNFQPVSEQPAATDPALVSSSVYDVIHVMRKGRQSLLRQQRQDALDGGLRNGSKRRHGLERCASDLAYRASPYEAKVAPTTKSRAGGASNGKKSARQALGQMNAR</sequence>
<evidence type="ECO:0000256" key="1">
    <source>
        <dbReference type="SAM" id="MobiDB-lite"/>
    </source>
</evidence>
<reference evidence="2 3" key="1">
    <citation type="journal article" date="2006" name="Science">
        <title>Phytophthora genome sequences uncover evolutionary origins and mechanisms of pathogenesis.</title>
        <authorList>
            <person name="Tyler B.M."/>
            <person name="Tripathy S."/>
            <person name="Zhang X."/>
            <person name="Dehal P."/>
            <person name="Jiang R.H."/>
            <person name="Aerts A."/>
            <person name="Arredondo F.D."/>
            <person name="Baxter L."/>
            <person name="Bensasson D."/>
            <person name="Beynon J.L."/>
            <person name="Chapman J."/>
            <person name="Damasceno C.M."/>
            <person name="Dorrance A.E."/>
            <person name="Dou D."/>
            <person name="Dickerman A.W."/>
            <person name="Dubchak I.L."/>
            <person name="Garbelotto M."/>
            <person name="Gijzen M."/>
            <person name="Gordon S.G."/>
            <person name="Govers F."/>
            <person name="Grunwald N.J."/>
            <person name="Huang W."/>
            <person name="Ivors K.L."/>
            <person name="Jones R.W."/>
            <person name="Kamoun S."/>
            <person name="Krampis K."/>
            <person name="Lamour K.H."/>
            <person name="Lee M.K."/>
            <person name="McDonald W.H."/>
            <person name="Medina M."/>
            <person name="Meijer H.J."/>
            <person name="Nordberg E.K."/>
            <person name="Maclean D.J."/>
            <person name="Ospina-Giraldo M.D."/>
            <person name="Morris P.F."/>
            <person name="Phuntumart V."/>
            <person name="Putnam N.H."/>
            <person name="Rash S."/>
            <person name="Rose J.K."/>
            <person name="Sakihama Y."/>
            <person name="Salamov A.A."/>
            <person name="Savidor A."/>
            <person name="Scheuring C.F."/>
            <person name="Smith B.M."/>
            <person name="Sobral B.W."/>
            <person name="Terry A."/>
            <person name="Torto-Alalibo T.A."/>
            <person name="Win J."/>
            <person name="Xu Z."/>
            <person name="Zhang H."/>
            <person name="Grigoriev I.V."/>
            <person name="Rokhsar D.S."/>
            <person name="Boore J.L."/>
        </authorList>
    </citation>
    <scope>NUCLEOTIDE SEQUENCE [LARGE SCALE GENOMIC DNA]</scope>
    <source>
        <strain evidence="2 3">P6497</strain>
    </source>
</reference>
<dbReference type="AlphaFoldDB" id="G4ZCH2"/>
<keyword evidence="3" id="KW-1185">Reference proteome</keyword>
<dbReference type="RefSeq" id="XP_009525919.1">
    <property type="nucleotide sequence ID" value="XM_009527624.1"/>
</dbReference>
<accession>G4ZCH2</accession>
<dbReference type="KEGG" id="psoj:PHYSODRAFT_351068"/>
<gene>
    <name evidence="2" type="ORF">PHYSODRAFT_351068</name>
</gene>
<feature type="region of interest" description="Disordered" evidence="1">
    <location>
        <begin position="294"/>
        <end position="328"/>
    </location>
</feature>
<dbReference type="GeneID" id="20649190"/>